<evidence type="ECO:0008006" key="3">
    <source>
        <dbReference type="Google" id="ProtNLM"/>
    </source>
</evidence>
<accession>A0A517PTT6</accession>
<evidence type="ECO:0000313" key="2">
    <source>
        <dbReference type="Proteomes" id="UP000320421"/>
    </source>
</evidence>
<protein>
    <recommendedName>
        <fullName evidence="3">Cytochrome c domain-containing protein</fullName>
    </recommendedName>
</protein>
<evidence type="ECO:0000313" key="1">
    <source>
        <dbReference type="EMBL" id="QDT22795.1"/>
    </source>
</evidence>
<dbReference type="AlphaFoldDB" id="A0A517PTT6"/>
<dbReference type="EMBL" id="CP036266">
    <property type="protein sequence ID" value="QDT22795.1"/>
    <property type="molecule type" value="Genomic_DNA"/>
</dbReference>
<gene>
    <name evidence="1" type="ORF">HG66A1_46060</name>
</gene>
<keyword evidence="2" id="KW-1185">Reference proteome</keyword>
<organism evidence="1 2">
    <name type="scientific">Gimesia chilikensis</name>
    <dbReference type="NCBI Taxonomy" id="2605989"/>
    <lineage>
        <taxon>Bacteria</taxon>
        <taxon>Pseudomonadati</taxon>
        <taxon>Planctomycetota</taxon>
        <taxon>Planctomycetia</taxon>
        <taxon>Planctomycetales</taxon>
        <taxon>Planctomycetaceae</taxon>
        <taxon>Gimesia</taxon>
    </lineage>
</organism>
<proteinExistence type="predicted"/>
<reference evidence="1 2" key="1">
    <citation type="submission" date="2019-02" db="EMBL/GenBank/DDBJ databases">
        <title>Deep-cultivation of Planctomycetes and their phenomic and genomic characterization uncovers novel biology.</title>
        <authorList>
            <person name="Wiegand S."/>
            <person name="Jogler M."/>
            <person name="Boedeker C."/>
            <person name="Pinto D."/>
            <person name="Vollmers J."/>
            <person name="Rivas-Marin E."/>
            <person name="Kohn T."/>
            <person name="Peeters S.H."/>
            <person name="Heuer A."/>
            <person name="Rast P."/>
            <person name="Oberbeckmann S."/>
            <person name="Bunk B."/>
            <person name="Jeske O."/>
            <person name="Meyerdierks A."/>
            <person name="Storesund J.E."/>
            <person name="Kallscheuer N."/>
            <person name="Luecker S."/>
            <person name="Lage O.M."/>
            <person name="Pohl T."/>
            <person name="Merkel B.J."/>
            <person name="Hornburger P."/>
            <person name="Mueller R.-W."/>
            <person name="Bruemmer F."/>
            <person name="Labrenz M."/>
            <person name="Spormann A.M."/>
            <person name="Op den Camp H."/>
            <person name="Overmann J."/>
            <person name="Amann R."/>
            <person name="Jetten M.S.M."/>
            <person name="Mascher T."/>
            <person name="Medema M.H."/>
            <person name="Devos D.P."/>
            <person name="Kaster A.-K."/>
            <person name="Ovreas L."/>
            <person name="Rohde M."/>
            <person name="Galperin M.Y."/>
            <person name="Jogler C."/>
        </authorList>
    </citation>
    <scope>NUCLEOTIDE SEQUENCE [LARGE SCALE GENOMIC DNA]</scope>
    <source>
        <strain evidence="1 2">HG66A1</strain>
    </source>
</reference>
<name>A0A517PTT6_9PLAN</name>
<dbReference type="Proteomes" id="UP000320421">
    <property type="component" value="Chromosome"/>
</dbReference>
<sequence>MISPLLRVGILLLLLVGNLSGEEPLVATKPVRQIDFRDPVPYGLQPVAYGTGTLTDPVSLLNEQLIQQKRELKFDTEWGYLREVLKQLQLPESSQLMVYSRTALNPRIINPDNPRVVYFNDDVYLGWVPGARSMELASIDPLRGTIFYELDLKASAKPRFVRSDRCLACHAGDSSLRVPGLLVRSFLTDDHGRPISGYSQISHDKPLEKRWGGWYVTGTHGDMLHLGNVFGRETIEEFRTNPALRANLTRVDQFFDTTKYLSPDSDLVAHLVLDHQVHAHNLITRVGMEYQLGLESDALQRLVRYLLFLDEAPLTAPVKGTSGYQDWFACQGKRDSQGRSLKDFDLKTRLFQYRLSYLIYTDGFQKMPAGARLRILKDIYEFLNANDSTLKADWDVEPQNFPIAERQVILQIVAETLDELPEFWKTTAVSSK</sequence>